<comment type="caution">
    <text evidence="10">The sequence shown here is derived from an EMBL/GenBank/DDBJ whole genome shotgun (WGS) entry which is preliminary data.</text>
</comment>
<dbReference type="SUPFAM" id="SSF103473">
    <property type="entry name" value="MFS general substrate transporter"/>
    <property type="match status" value="1"/>
</dbReference>
<evidence type="ECO:0000256" key="2">
    <source>
        <dbReference type="ARBA" id="ARBA00004651"/>
    </source>
</evidence>
<evidence type="ECO:0000259" key="9">
    <source>
        <dbReference type="PROSITE" id="PS50850"/>
    </source>
</evidence>
<keyword evidence="6 8" id="KW-1133">Transmembrane helix</keyword>
<dbReference type="InterPro" id="IPR036259">
    <property type="entry name" value="MFS_trans_sf"/>
</dbReference>
<keyword evidence="5 8" id="KW-0812">Transmembrane</keyword>
<dbReference type="Proteomes" id="UP000005801">
    <property type="component" value="Unassembled WGS sequence"/>
</dbReference>
<comment type="subcellular location">
    <subcellularLocation>
        <location evidence="2">Cell membrane</location>
        <topology evidence="2">Multi-pass membrane protein</topology>
    </subcellularLocation>
</comment>
<feature type="transmembrane region" description="Helical" evidence="8">
    <location>
        <begin position="20"/>
        <end position="46"/>
    </location>
</feature>
<dbReference type="PROSITE" id="PS50850">
    <property type="entry name" value="MFS"/>
    <property type="match status" value="1"/>
</dbReference>
<dbReference type="InterPro" id="IPR001958">
    <property type="entry name" value="Tet-R_TetA/multi-R_MdtG-like"/>
</dbReference>
<evidence type="ECO:0000256" key="5">
    <source>
        <dbReference type="ARBA" id="ARBA00022692"/>
    </source>
</evidence>
<dbReference type="Pfam" id="PF07690">
    <property type="entry name" value="MFS_1"/>
    <property type="match status" value="1"/>
</dbReference>
<evidence type="ECO:0000256" key="1">
    <source>
        <dbReference type="ARBA" id="ARBA00003279"/>
    </source>
</evidence>
<dbReference type="InterPro" id="IPR050189">
    <property type="entry name" value="MFS_Efflux_Transporters"/>
</dbReference>
<keyword evidence="7 8" id="KW-0472">Membrane</keyword>
<dbReference type="PANTHER" id="PTHR43124">
    <property type="entry name" value="PURINE EFFLUX PUMP PBUE"/>
    <property type="match status" value="1"/>
</dbReference>
<dbReference type="InterPro" id="IPR005829">
    <property type="entry name" value="Sugar_transporter_CS"/>
</dbReference>
<feature type="transmembrane region" description="Helical" evidence="8">
    <location>
        <begin position="89"/>
        <end position="107"/>
    </location>
</feature>
<dbReference type="GO" id="GO:0022857">
    <property type="term" value="F:transmembrane transporter activity"/>
    <property type="evidence" value="ECO:0007669"/>
    <property type="project" value="InterPro"/>
</dbReference>
<feature type="transmembrane region" description="Helical" evidence="8">
    <location>
        <begin position="58"/>
        <end position="77"/>
    </location>
</feature>
<keyword evidence="4" id="KW-1003">Cell membrane</keyword>
<feature type="transmembrane region" description="Helical" evidence="8">
    <location>
        <begin position="147"/>
        <end position="167"/>
    </location>
</feature>
<dbReference type="PROSITE" id="PS00216">
    <property type="entry name" value="SUGAR_TRANSPORT_1"/>
    <property type="match status" value="2"/>
</dbReference>
<evidence type="ECO:0000256" key="8">
    <source>
        <dbReference type="SAM" id="Phobius"/>
    </source>
</evidence>
<feature type="transmembrane region" description="Helical" evidence="8">
    <location>
        <begin position="179"/>
        <end position="198"/>
    </location>
</feature>
<dbReference type="PANTHER" id="PTHR43124:SF3">
    <property type="entry name" value="CHLORAMPHENICOL EFFLUX PUMP RV0191"/>
    <property type="match status" value="1"/>
</dbReference>
<gene>
    <name evidence="10" type="ORF">PPSIR1_17125</name>
</gene>
<evidence type="ECO:0000313" key="11">
    <source>
        <dbReference type="Proteomes" id="UP000005801"/>
    </source>
</evidence>
<dbReference type="AlphaFoldDB" id="A6GIA5"/>
<accession>A6GIA5</accession>
<dbReference type="GO" id="GO:0005886">
    <property type="term" value="C:plasma membrane"/>
    <property type="evidence" value="ECO:0007669"/>
    <property type="project" value="UniProtKB-SubCell"/>
</dbReference>
<dbReference type="RefSeq" id="WP_006976441.1">
    <property type="nucleotide sequence ID" value="NZ_ABCS01000132.1"/>
</dbReference>
<name>A6GIA5_9BACT</name>
<evidence type="ECO:0000313" key="10">
    <source>
        <dbReference type="EMBL" id="EDM74407.1"/>
    </source>
</evidence>
<evidence type="ECO:0000256" key="6">
    <source>
        <dbReference type="ARBA" id="ARBA00022989"/>
    </source>
</evidence>
<evidence type="ECO:0000256" key="4">
    <source>
        <dbReference type="ARBA" id="ARBA00022475"/>
    </source>
</evidence>
<dbReference type="InterPro" id="IPR020846">
    <property type="entry name" value="MFS_dom"/>
</dbReference>
<evidence type="ECO:0000256" key="3">
    <source>
        <dbReference type="ARBA" id="ARBA00007520"/>
    </source>
</evidence>
<reference evidence="10 11" key="1">
    <citation type="submission" date="2007-06" db="EMBL/GenBank/DDBJ databases">
        <authorList>
            <person name="Shimkets L."/>
            <person name="Ferriera S."/>
            <person name="Johnson J."/>
            <person name="Kravitz S."/>
            <person name="Beeson K."/>
            <person name="Sutton G."/>
            <person name="Rogers Y.-H."/>
            <person name="Friedman R."/>
            <person name="Frazier M."/>
            <person name="Venter J.C."/>
        </authorList>
    </citation>
    <scope>NUCLEOTIDE SEQUENCE [LARGE SCALE GENOMIC DNA]</scope>
    <source>
        <strain evidence="10 11">SIR-1</strain>
    </source>
</reference>
<feature type="transmembrane region" description="Helical" evidence="8">
    <location>
        <begin position="379"/>
        <end position="401"/>
    </location>
</feature>
<dbReference type="InterPro" id="IPR011701">
    <property type="entry name" value="MFS"/>
</dbReference>
<keyword evidence="11" id="KW-1185">Reference proteome</keyword>
<dbReference type="PRINTS" id="PR01035">
    <property type="entry name" value="TCRTETA"/>
</dbReference>
<evidence type="ECO:0000256" key="7">
    <source>
        <dbReference type="ARBA" id="ARBA00023136"/>
    </source>
</evidence>
<feature type="transmembrane region" description="Helical" evidence="8">
    <location>
        <begin position="226"/>
        <end position="250"/>
    </location>
</feature>
<dbReference type="Gene3D" id="1.20.1250.20">
    <property type="entry name" value="MFS general substrate transporter like domains"/>
    <property type="match status" value="2"/>
</dbReference>
<protein>
    <submittedName>
        <fullName evidence="10">Transporter, major facilitator family protein</fullName>
    </submittedName>
</protein>
<feature type="transmembrane region" description="Helical" evidence="8">
    <location>
        <begin position="113"/>
        <end position="135"/>
    </location>
</feature>
<comment type="similarity">
    <text evidence="3">Belongs to the major facilitator superfamily. TCR/Tet family.</text>
</comment>
<feature type="transmembrane region" description="Helical" evidence="8">
    <location>
        <begin position="292"/>
        <end position="312"/>
    </location>
</feature>
<dbReference type="STRING" id="391625.PPSIR1_17125"/>
<feature type="transmembrane region" description="Helical" evidence="8">
    <location>
        <begin position="350"/>
        <end position="373"/>
    </location>
</feature>
<feature type="transmembrane region" description="Helical" evidence="8">
    <location>
        <begin position="262"/>
        <end position="280"/>
    </location>
</feature>
<feature type="domain" description="Major facilitator superfamily (MFS) profile" evidence="9">
    <location>
        <begin position="23"/>
        <end position="404"/>
    </location>
</feature>
<organism evidence="10 11">
    <name type="scientific">Plesiocystis pacifica SIR-1</name>
    <dbReference type="NCBI Taxonomy" id="391625"/>
    <lineage>
        <taxon>Bacteria</taxon>
        <taxon>Pseudomonadati</taxon>
        <taxon>Myxococcota</taxon>
        <taxon>Polyangia</taxon>
        <taxon>Nannocystales</taxon>
        <taxon>Nannocystaceae</taxon>
        <taxon>Plesiocystis</taxon>
    </lineage>
</organism>
<sequence length="417" mass="43474">MTTPPIPARPEPPVAAPTRVWPIVLVLWLVMFMSACQFLIVAPVLPRIGAALHVREELLGTLVTGYSVSVAVFAVFAGPISDHYGRRTILRAGSLFMGVALVLHAFADSFAVLLALRMLTGASSGILSGAAVAYIGDILPYERRGAALGWILSGMAFGQIAGVPLGTVLAGEVGFQSPFVVFGVVMLLAFGGTVVALVPGPARESSELSLRSGLGNYAELLRRRDLLAVTLASTVMMVGVSVFIVYQPIWLETKFGATPNQIASLFLVGGLANAIAGPIAGRLSDRVGRKRLVVGSSVGMALLMGTVCWLPSFWQLYVSFFVVMCAVGTRISPLNAWMTALVGTERRGTLLSLTMASGQAGFAIGAAAAGWMYVSTGFLANSLAAAVTCVLTALLLGLFVAEPAPHEVGPAAAEPSQ</sequence>
<dbReference type="eggNOG" id="COG2814">
    <property type="taxonomic scope" value="Bacteria"/>
</dbReference>
<dbReference type="CDD" id="cd17325">
    <property type="entry name" value="MFS_MdtG_SLC18_like"/>
    <property type="match status" value="1"/>
</dbReference>
<dbReference type="EMBL" id="ABCS01000132">
    <property type="protein sequence ID" value="EDM74407.1"/>
    <property type="molecule type" value="Genomic_DNA"/>
</dbReference>
<proteinExistence type="inferred from homology"/>
<comment type="function">
    <text evidence="1">Resistance to tetracycline by an active tetracycline efflux. This is an energy-dependent process that decreases the accumulation of the antibiotic in whole cells. This protein functions as a metal-tetracycline/H(+) antiporter.</text>
</comment>